<feature type="compositionally biased region" description="Low complexity" evidence="2">
    <location>
        <begin position="14"/>
        <end position="25"/>
    </location>
</feature>
<organism evidence="3 4">
    <name type="scientific">Tetrahymena thermophila (strain SB210)</name>
    <dbReference type="NCBI Taxonomy" id="312017"/>
    <lineage>
        <taxon>Eukaryota</taxon>
        <taxon>Sar</taxon>
        <taxon>Alveolata</taxon>
        <taxon>Ciliophora</taxon>
        <taxon>Intramacronucleata</taxon>
        <taxon>Oligohymenophorea</taxon>
        <taxon>Hymenostomatida</taxon>
        <taxon>Tetrahymenina</taxon>
        <taxon>Tetrahymenidae</taxon>
        <taxon>Tetrahymena</taxon>
    </lineage>
</organism>
<sequence length="1493" mass="175198">MDQNQSPNQRRILSPSPTRSMSPTSQNQIPMNSSPKTQMNQAKSNIEKATKPLFNILRKMMDDLGKQISQASQNDQVISISDLQNQSLTEYQRQFENFCYQLMKFTLEYSFTDNEIKIPLNGNLKDGIKNKLLVYLHHIKQHIQLKKKSSLKVLMNKLFSAEQNKMGYDFADSDDEGFFDGQSEKESIMTESQIQLIKISNRQSSMNFDDDFENSGPLKKKLNEAIQKIKDLEFKLKNREETVQVLTTGYVKDIQHMKEMLFRQANLEDLEFYEVQYFDSSSIIDEKTRLILNDKLKDLKIQFDKKTQDLIKKIIVLSNEVERLKKLANVGGGSGDQGIVEAVKKVFVLEESPYKIWKVIQDIKGNQFFFNVFEQQRPEYGINYKEVNKMLMNKKVYEKEYNDYKSQIDDQMCNLISKTSSRLQDFEQELQEKDRIIEELNQQLSSKIEEDKQQYVKHMQEILTQKEIEQYDKHERQKQDYISQYEQEELEKDRLRSVWLRWACVNRLLKASKVDNTEQLKTEIRKILFNNSIQIEAEQRVQKEIENLKTENKNLQTQIDQFNLEKIVINQDVQSYTDRIKQIQGKLQQQAVYIETLKNENAELSTKKSILDLALKQVYNKIGMKLTDQQFEDLDLDNEKKLSTKEFMKKIKGVDKKQFRAIRESQIAQEKIVEAKNVMFEQELIKNQEVQTTTFGVNTKFEDFMKQLEQDLEDLGKEEDIEKLKSQISEQKEENQNQQNDEENEQIQGAKDAKNIETSDQQTQTELLQQEIQEYLLKIDELKEENYNLREEIEKFSNENKEITLQIEDVKNQRDQAEKKLRDTLGQEGFKNNLQNQNKQQSGGSNQQLAQGYSANNESSHQQRGSIVNQSNQSSAFNTPRKSLQNSHTKINYKKDQETQGNTHRNAIKEEGSQSQGIKNNNPSNKKITKASNSKIMNGGESYTNSSRDAINSNSNSNPSAIAHTQTVSHQHSQSINQRQSISKGDQAGIINQSMLNKNGASNSNNIIRNENGDIISVTKQDIQGDLTAQRRLSNPDFLSQQQNAYQPANEDRSDEDDYFEDQPDYTNRDNSDEKPAAGKLNEKTLKREHANQNTRKRNKKRVFERLFQDSKDKQDRMDELKRQLQKLETFHWEEVLSILNLYSKQLHEEYRQSPEDYIRLEHNKSPRESQINQMNQSFLQGNDMKRLNIRQNYPDIQAYTQNNKFPCINPSPIQGGRAEYYFKRQKDNSYYNIKNSTQNNQQFIQNPQINDKIQDGDFNATFTELNQENYERRKQYLEQVFESFRKHTNRMQSSNRKDPNSDMKVALNESLTSSRKKSLTHARPKTRDVSNFEDNLYSSNVNNPNYNHIQHQYNTQADQPLLQSNLYDEPYNQYNYNHKSEDPLKKIDQQIKKLKPLSQQYKSQNNNQQHITPQDSARLQNNILKDKYTLQKVRQEINSANTSLNPKHRQTNGGENNVFLPESILNLVKKSKQQQNTQNNQNQQQQFEFHHY</sequence>
<dbReference type="Proteomes" id="UP000009168">
    <property type="component" value="Unassembled WGS sequence"/>
</dbReference>
<feature type="region of interest" description="Disordered" evidence="2">
    <location>
        <begin position="727"/>
        <end position="764"/>
    </location>
</feature>
<dbReference type="InParanoid" id="I7LT68"/>
<feature type="compositionally biased region" description="Basic residues" evidence="2">
    <location>
        <begin position="1315"/>
        <end position="1325"/>
    </location>
</feature>
<accession>I7LT68</accession>
<feature type="compositionally biased region" description="Polar residues" evidence="2">
    <location>
        <begin position="913"/>
        <end position="951"/>
    </location>
</feature>
<feature type="compositionally biased region" description="Low complexity" evidence="2">
    <location>
        <begin position="834"/>
        <end position="849"/>
    </location>
</feature>
<dbReference type="RefSeq" id="XP_001032160.2">
    <property type="nucleotide sequence ID" value="XM_001032160.2"/>
</dbReference>
<feature type="region of interest" description="Disordered" evidence="2">
    <location>
        <begin position="1310"/>
        <end position="1338"/>
    </location>
</feature>
<evidence type="ECO:0000313" key="3">
    <source>
        <dbReference type="EMBL" id="EAR84497.2"/>
    </source>
</evidence>
<feature type="region of interest" description="Disordered" evidence="2">
    <location>
        <begin position="834"/>
        <end position="984"/>
    </location>
</feature>
<keyword evidence="4" id="KW-1185">Reference proteome</keyword>
<name>I7LT68_TETTS</name>
<reference evidence="4" key="1">
    <citation type="journal article" date="2006" name="PLoS Biol.">
        <title>Macronuclear genome sequence of the ciliate Tetrahymena thermophila, a model eukaryote.</title>
        <authorList>
            <person name="Eisen J.A."/>
            <person name="Coyne R.S."/>
            <person name="Wu M."/>
            <person name="Wu D."/>
            <person name="Thiagarajan M."/>
            <person name="Wortman J.R."/>
            <person name="Badger J.H."/>
            <person name="Ren Q."/>
            <person name="Amedeo P."/>
            <person name="Jones K.M."/>
            <person name="Tallon L.J."/>
            <person name="Delcher A.L."/>
            <person name="Salzberg S.L."/>
            <person name="Silva J.C."/>
            <person name="Haas B.J."/>
            <person name="Majoros W.H."/>
            <person name="Farzad M."/>
            <person name="Carlton J.M."/>
            <person name="Smith R.K. Jr."/>
            <person name="Garg J."/>
            <person name="Pearlman R.E."/>
            <person name="Karrer K.M."/>
            <person name="Sun L."/>
            <person name="Manning G."/>
            <person name="Elde N.C."/>
            <person name="Turkewitz A.P."/>
            <person name="Asai D.J."/>
            <person name="Wilkes D.E."/>
            <person name="Wang Y."/>
            <person name="Cai H."/>
            <person name="Collins K."/>
            <person name="Stewart B.A."/>
            <person name="Lee S.R."/>
            <person name="Wilamowska K."/>
            <person name="Weinberg Z."/>
            <person name="Ruzzo W.L."/>
            <person name="Wloga D."/>
            <person name="Gaertig J."/>
            <person name="Frankel J."/>
            <person name="Tsao C.-C."/>
            <person name="Gorovsky M.A."/>
            <person name="Keeling P.J."/>
            <person name="Waller R.F."/>
            <person name="Patron N.J."/>
            <person name="Cherry J.M."/>
            <person name="Stover N.A."/>
            <person name="Krieger C.J."/>
            <person name="del Toro C."/>
            <person name="Ryder H.F."/>
            <person name="Williamson S.C."/>
            <person name="Barbeau R.A."/>
            <person name="Hamilton E.P."/>
            <person name="Orias E."/>
        </authorList>
    </citation>
    <scope>NUCLEOTIDE SEQUENCE [LARGE SCALE GENOMIC DNA]</scope>
    <source>
        <strain evidence="4">SB210</strain>
    </source>
</reference>
<feature type="region of interest" description="Disordered" evidence="2">
    <location>
        <begin position="1"/>
        <end position="43"/>
    </location>
</feature>
<proteinExistence type="predicted"/>
<feature type="region of interest" description="Disordered" evidence="2">
    <location>
        <begin position="1043"/>
        <end position="1117"/>
    </location>
</feature>
<dbReference type="KEGG" id="tet:TTHERM_00691950"/>
<evidence type="ECO:0000313" key="4">
    <source>
        <dbReference type="Proteomes" id="UP000009168"/>
    </source>
</evidence>
<feature type="compositionally biased region" description="Low complexity" evidence="2">
    <location>
        <begin position="1474"/>
        <end position="1487"/>
    </location>
</feature>
<feature type="compositionally biased region" description="Basic and acidic residues" evidence="2">
    <location>
        <begin position="1067"/>
        <end position="1091"/>
    </location>
</feature>
<feature type="compositionally biased region" description="Polar residues" evidence="2">
    <location>
        <begin position="1"/>
        <end position="11"/>
    </location>
</feature>
<keyword evidence="1" id="KW-0175">Coiled coil</keyword>
<protein>
    <recommendedName>
        <fullName evidence="5">EF-hand domain-containing protein</fullName>
    </recommendedName>
</protein>
<dbReference type="EMBL" id="GG662490">
    <property type="protein sequence ID" value="EAR84497.2"/>
    <property type="molecule type" value="Genomic_DNA"/>
</dbReference>
<feature type="compositionally biased region" description="Polar residues" evidence="2">
    <location>
        <begin position="850"/>
        <end position="890"/>
    </location>
</feature>
<dbReference type="eggNOG" id="ENOG502SR3A">
    <property type="taxonomic scope" value="Eukaryota"/>
</dbReference>
<feature type="compositionally biased region" description="Acidic residues" evidence="2">
    <location>
        <begin position="1053"/>
        <end position="1064"/>
    </location>
</feature>
<dbReference type="OrthoDB" id="304699at2759"/>
<feature type="compositionally biased region" description="Polar residues" evidence="2">
    <location>
        <begin position="26"/>
        <end position="43"/>
    </location>
</feature>
<dbReference type="InterPro" id="IPR018247">
    <property type="entry name" value="EF_Hand_1_Ca_BS"/>
</dbReference>
<feature type="coiled-coil region" evidence="1">
    <location>
        <begin position="387"/>
        <end position="498"/>
    </location>
</feature>
<evidence type="ECO:0008006" key="5">
    <source>
        <dbReference type="Google" id="ProtNLM"/>
    </source>
</evidence>
<feature type="region of interest" description="Disordered" evidence="2">
    <location>
        <begin position="1472"/>
        <end position="1493"/>
    </location>
</feature>
<dbReference type="GeneID" id="7843842"/>
<feature type="coiled-coil region" evidence="1">
    <location>
        <begin position="538"/>
        <end position="565"/>
    </location>
</feature>
<gene>
    <name evidence="3" type="ORF">TTHERM_00691950</name>
</gene>
<feature type="compositionally biased region" description="Basic and acidic residues" evidence="2">
    <location>
        <begin position="1102"/>
        <end position="1117"/>
    </location>
</feature>
<evidence type="ECO:0000256" key="1">
    <source>
        <dbReference type="SAM" id="Coils"/>
    </source>
</evidence>
<dbReference type="PROSITE" id="PS00018">
    <property type="entry name" value="EF_HAND_1"/>
    <property type="match status" value="1"/>
</dbReference>
<feature type="compositionally biased region" description="Polar residues" evidence="2">
    <location>
        <begin position="963"/>
        <end position="984"/>
    </location>
</feature>
<evidence type="ECO:0000256" key="2">
    <source>
        <dbReference type="SAM" id="MobiDB-lite"/>
    </source>
</evidence>